<keyword evidence="1" id="KW-0732">Signal</keyword>
<gene>
    <name evidence="2" type="ORF">DUNSADRAFT_763</name>
</gene>
<feature type="chain" id="PRO_5046692365" description="Secreted protein" evidence="1">
    <location>
        <begin position="29"/>
        <end position="150"/>
    </location>
</feature>
<keyword evidence="3" id="KW-1185">Reference proteome</keyword>
<reference evidence="2" key="1">
    <citation type="submission" date="2017-08" db="EMBL/GenBank/DDBJ databases">
        <authorList>
            <person name="Polle J.E."/>
            <person name="Barry K."/>
            <person name="Cushman J."/>
            <person name="Schmutz J."/>
            <person name="Tran D."/>
            <person name="Hathwaick L.T."/>
            <person name="Yim W.C."/>
            <person name="Jenkins J."/>
            <person name="Mckie-Krisberg Z.M."/>
            <person name="Prochnik S."/>
            <person name="Lindquist E."/>
            <person name="Dockter R.B."/>
            <person name="Adam C."/>
            <person name="Molina H."/>
            <person name="Bunkerborg J."/>
            <person name="Jin E."/>
            <person name="Buchheim M."/>
            <person name="Magnuson J."/>
        </authorList>
    </citation>
    <scope>NUCLEOTIDE SEQUENCE</scope>
    <source>
        <strain evidence="2">CCAP 19/18</strain>
    </source>
</reference>
<sequence>MSFTYTSSQVLPCLLCLAYKLGSAPATANPTSLSTAESFSCHLRGAHLSLCRAWRNPSALWLPPCSYPSGCCTHTFFSNSPLRKALQMSSWCSSRSSAATLASEQHRVGAMATGEYSSPCSHGRCAQPLASPCGMAGHAPFLNRHDPPKL</sequence>
<name>A0ABQ7FYF1_DUNSA</name>
<protein>
    <recommendedName>
        <fullName evidence="4">Secreted protein</fullName>
    </recommendedName>
</protein>
<comment type="caution">
    <text evidence="2">The sequence shown here is derived from an EMBL/GenBank/DDBJ whole genome shotgun (WGS) entry which is preliminary data.</text>
</comment>
<feature type="signal peptide" evidence="1">
    <location>
        <begin position="1"/>
        <end position="28"/>
    </location>
</feature>
<accession>A0ABQ7FYF1</accession>
<dbReference type="Proteomes" id="UP000815325">
    <property type="component" value="Unassembled WGS sequence"/>
</dbReference>
<proteinExistence type="predicted"/>
<evidence type="ECO:0008006" key="4">
    <source>
        <dbReference type="Google" id="ProtNLM"/>
    </source>
</evidence>
<dbReference type="EMBL" id="MU070516">
    <property type="protein sequence ID" value="KAF5827382.1"/>
    <property type="molecule type" value="Genomic_DNA"/>
</dbReference>
<evidence type="ECO:0000313" key="3">
    <source>
        <dbReference type="Proteomes" id="UP000815325"/>
    </source>
</evidence>
<evidence type="ECO:0000313" key="2">
    <source>
        <dbReference type="EMBL" id="KAF5827382.1"/>
    </source>
</evidence>
<organism evidence="2 3">
    <name type="scientific">Dunaliella salina</name>
    <name type="common">Green alga</name>
    <name type="synonym">Protococcus salinus</name>
    <dbReference type="NCBI Taxonomy" id="3046"/>
    <lineage>
        <taxon>Eukaryota</taxon>
        <taxon>Viridiplantae</taxon>
        <taxon>Chlorophyta</taxon>
        <taxon>core chlorophytes</taxon>
        <taxon>Chlorophyceae</taxon>
        <taxon>CS clade</taxon>
        <taxon>Chlamydomonadales</taxon>
        <taxon>Dunaliellaceae</taxon>
        <taxon>Dunaliella</taxon>
    </lineage>
</organism>
<evidence type="ECO:0000256" key="1">
    <source>
        <dbReference type="SAM" id="SignalP"/>
    </source>
</evidence>